<proteinExistence type="predicted"/>
<dbReference type="AlphaFoldDB" id="A0A517PF55"/>
<evidence type="ECO:0000259" key="2">
    <source>
        <dbReference type="Pfam" id="PF24693"/>
    </source>
</evidence>
<evidence type="ECO:0000313" key="4">
    <source>
        <dbReference type="Proteomes" id="UP000318741"/>
    </source>
</evidence>
<protein>
    <recommendedName>
        <fullName evidence="2">DUF7660 domain-containing protein</fullName>
    </recommendedName>
</protein>
<dbReference type="InterPro" id="IPR056077">
    <property type="entry name" value="DUF7660"/>
</dbReference>
<dbReference type="OrthoDB" id="1373771at2"/>
<sequence>MSAASARRSPPPESGGVRSRAEFAAFLGVLRSDLEERPEGWENVSLEALLEAFAAVALDAPGGAANGGCADVETPSWSLFARLVATATVYEESAAAARTGAIVRPVGRIPCRGGGEPVFPPPVGRPRTNGPGRAPLLGTTGAGSRPPS</sequence>
<feature type="region of interest" description="Disordered" evidence="1">
    <location>
        <begin position="111"/>
        <end position="148"/>
    </location>
</feature>
<evidence type="ECO:0000313" key="3">
    <source>
        <dbReference type="EMBL" id="QDT18017.1"/>
    </source>
</evidence>
<evidence type="ECO:0000256" key="1">
    <source>
        <dbReference type="SAM" id="MobiDB-lite"/>
    </source>
</evidence>
<dbReference type="Pfam" id="PF24693">
    <property type="entry name" value="DUF7660"/>
    <property type="match status" value="1"/>
</dbReference>
<keyword evidence="4" id="KW-1185">Reference proteome</keyword>
<accession>A0A517PF55</accession>
<organism evidence="3 4">
    <name type="scientific">Alienimonas californiensis</name>
    <dbReference type="NCBI Taxonomy" id="2527989"/>
    <lineage>
        <taxon>Bacteria</taxon>
        <taxon>Pseudomonadati</taxon>
        <taxon>Planctomycetota</taxon>
        <taxon>Planctomycetia</taxon>
        <taxon>Planctomycetales</taxon>
        <taxon>Planctomycetaceae</taxon>
        <taxon>Alienimonas</taxon>
    </lineage>
</organism>
<dbReference type="RefSeq" id="WP_145360997.1">
    <property type="nucleotide sequence ID" value="NZ_CP036265.1"/>
</dbReference>
<dbReference type="KEGG" id="acaf:CA12_41550"/>
<dbReference type="EMBL" id="CP036265">
    <property type="protein sequence ID" value="QDT18017.1"/>
    <property type="molecule type" value="Genomic_DNA"/>
</dbReference>
<gene>
    <name evidence="3" type="ORF">CA12_41550</name>
</gene>
<name>A0A517PF55_9PLAN</name>
<feature type="domain" description="DUF7660" evidence="2">
    <location>
        <begin position="19"/>
        <end position="91"/>
    </location>
</feature>
<reference evidence="3 4" key="1">
    <citation type="submission" date="2019-02" db="EMBL/GenBank/DDBJ databases">
        <title>Deep-cultivation of Planctomycetes and their phenomic and genomic characterization uncovers novel biology.</title>
        <authorList>
            <person name="Wiegand S."/>
            <person name="Jogler M."/>
            <person name="Boedeker C."/>
            <person name="Pinto D."/>
            <person name="Vollmers J."/>
            <person name="Rivas-Marin E."/>
            <person name="Kohn T."/>
            <person name="Peeters S.H."/>
            <person name="Heuer A."/>
            <person name="Rast P."/>
            <person name="Oberbeckmann S."/>
            <person name="Bunk B."/>
            <person name="Jeske O."/>
            <person name="Meyerdierks A."/>
            <person name="Storesund J.E."/>
            <person name="Kallscheuer N."/>
            <person name="Luecker S."/>
            <person name="Lage O.M."/>
            <person name="Pohl T."/>
            <person name="Merkel B.J."/>
            <person name="Hornburger P."/>
            <person name="Mueller R.-W."/>
            <person name="Bruemmer F."/>
            <person name="Labrenz M."/>
            <person name="Spormann A.M."/>
            <person name="Op den Camp H."/>
            <person name="Overmann J."/>
            <person name="Amann R."/>
            <person name="Jetten M.S.M."/>
            <person name="Mascher T."/>
            <person name="Medema M.H."/>
            <person name="Devos D.P."/>
            <person name="Kaster A.-K."/>
            <person name="Ovreas L."/>
            <person name="Rohde M."/>
            <person name="Galperin M.Y."/>
            <person name="Jogler C."/>
        </authorList>
    </citation>
    <scope>NUCLEOTIDE SEQUENCE [LARGE SCALE GENOMIC DNA]</scope>
    <source>
        <strain evidence="3 4">CA12</strain>
    </source>
</reference>
<dbReference type="Proteomes" id="UP000318741">
    <property type="component" value="Chromosome"/>
</dbReference>